<dbReference type="EMBL" id="JASOOE010000024">
    <property type="protein sequence ID" value="MDK7188074.1"/>
    <property type="molecule type" value="Genomic_DNA"/>
</dbReference>
<evidence type="ECO:0000313" key="4">
    <source>
        <dbReference type="Proteomes" id="UP001229251"/>
    </source>
</evidence>
<dbReference type="RefSeq" id="WP_016648441.1">
    <property type="nucleotide sequence ID" value="NZ_CP138857.1"/>
</dbReference>
<dbReference type="PANTHER" id="PTHR35936">
    <property type="entry name" value="MEMBRANE-BOUND LYTIC MUREIN TRANSGLYCOSYLASE F"/>
    <property type="match status" value="1"/>
</dbReference>
<sequence>MKKHKRIIRTFVSLMVALLAFSGLTIKAEEQRTVRISTIGIGLPYSFLDKNDGEWTGLDAEIWQEIAKRANWKIETLKSTFDGALGNLESGRADVATNHFAATPERMEKYNYSIPYSTDVGCIIVKEDRKELNSLADFKGLKLGVHTGQSSEKLVRDNQEKYGYEVVGYEEVDPAFKDVDMGRIDGLVGSETLVKTYMEQTGIKFRIGDDRLDAQNMVMFFSKTEEGAAFRDEVNKYIQELLDDGTMAKLTEKYFGNDMTQYITEIK</sequence>
<evidence type="ECO:0000259" key="2">
    <source>
        <dbReference type="SMART" id="SM00062"/>
    </source>
</evidence>
<dbReference type="PANTHER" id="PTHR35936:SF19">
    <property type="entry name" value="AMINO-ACID-BINDING PROTEIN YXEM-RELATED"/>
    <property type="match status" value="1"/>
</dbReference>
<name>A0AAJ1V6A5_9LACT</name>
<feature type="domain" description="Solute-binding protein family 3/N-terminal" evidence="2">
    <location>
        <begin position="38"/>
        <end position="258"/>
    </location>
</feature>
<evidence type="ECO:0000256" key="1">
    <source>
        <dbReference type="ARBA" id="ARBA00022729"/>
    </source>
</evidence>
<proteinExistence type="predicted"/>
<organism evidence="3 4">
    <name type="scientific">Facklamia hominis</name>
    <dbReference type="NCBI Taxonomy" id="178214"/>
    <lineage>
        <taxon>Bacteria</taxon>
        <taxon>Bacillati</taxon>
        <taxon>Bacillota</taxon>
        <taxon>Bacilli</taxon>
        <taxon>Lactobacillales</taxon>
        <taxon>Aerococcaceae</taxon>
        <taxon>Facklamia</taxon>
    </lineage>
</organism>
<protein>
    <submittedName>
        <fullName evidence="3">Transporter substrate-binding domain-containing protein</fullName>
    </submittedName>
</protein>
<dbReference type="InterPro" id="IPR001638">
    <property type="entry name" value="Solute-binding_3/MltF_N"/>
</dbReference>
<gene>
    <name evidence="3" type="ORF">QP433_08840</name>
</gene>
<dbReference type="SUPFAM" id="SSF53850">
    <property type="entry name" value="Periplasmic binding protein-like II"/>
    <property type="match status" value="1"/>
</dbReference>
<keyword evidence="1" id="KW-0732">Signal</keyword>
<dbReference type="Gene3D" id="3.40.190.10">
    <property type="entry name" value="Periplasmic binding protein-like II"/>
    <property type="match status" value="2"/>
</dbReference>
<dbReference type="SMART" id="SM00062">
    <property type="entry name" value="PBPb"/>
    <property type="match status" value="1"/>
</dbReference>
<evidence type="ECO:0000313" key="3">
    <source>
        <dbReference type="EMBL" id="MDK7188074.1"/>
    </source>
</evidence>
<comment type="caution">
    <text evidence="3">The sequence shown here is derived from an EMBL/GenBank/DDBJ whole genome shotgun (WGS) entry which is preliminary data.</text>
</comment>
<dbReference type="AlphaFoldDB" id="A0AAJ1V6A5"/>
<accession>A0AAJ1V6A5</accession>
<dbReference type="Pfam" id="PF00497">
    <property type="entry name" value="SBP_bac_3"/>
    <property type="match status" value="1"/>
</dbReference>
<dbReference type="Proteomes" id="UP001229251">
    <property type="component" value="Unassembled WGS sequence"/>
</dbReference>
<reference evidence="3" key="1">
    <citation type="submission" date="2023-05" db="EMBL/GenBank/DDBJ databases">
        <title>Cataloging the Phylogenetic Diversity of Human Bladder Bacteria.</title>
        <authorList>
            <person name="Du J."/>
        </authorList>
    </citation>
    <scope>NUCLEOTIDE SEQUENCE</scope>
    <source>
        <strain evidence="3">UMB1231</strain>
    </source>
</reference>